<dbReference type="OrthoDB" id="290971at2"/>
<dbReference type="GO" id="GO:0000272">
    <property type="term" value="P:polysaccharide catabolic process"/>
    <property type="evidence" value="ECO:0007669"/>
    <property type="project" value="UniProtKB-KW"/>
</dbReference>
<evidence type="ECO:0000313" key="6">
    <source>
        <dbReference type="Proteomes" id="UP000315003"/>
    </source>
</evidence>
<gene>
    <name evidence="5" type="ORF">SV7mr_06480</name>
</gene>
<dbReference type="InterPro" id="IPR017853">
    <property type="entry name" value="GH"/>
</dbReference>
<keyword evidence="3" id="KW-0624">Polysaccharide degradation</keyword>
<dbReference type="RefSeq" id="WP_145269108.1">
    <property type="nucleotide sequence ID" value="NZ_CP036272.1"/>
</dbReference>
<dbReference type="Proteomes" id="UP000315003">
    <property type="component" value="Chromosome"/>
</dbReference>
<dbReference type="EMBL" id="CP036272">
    <property type="protein sequence ID" value="QDT58159.1"/>
    <property type="molecule type" value="Genomic_DNA"/>
</dbReference>
<evidence type="ECO:0000313" key="5">
    <source>
        <dbReference type="EMBL" id="QDT58159.1"/>
    </source>
</evidence>
<reference evidence="5 6" key="1">
    <citation type="submission" date="2019-02" db="EMBL/GenBank/DDBJ databases">
        <title>Deep-cultivation of Planctomycetes and their phenomic and genomic characterization uncovers novel biology.</title>
        <authorList>
            <person name="Wiegand S."/>
            <person name="Jogler M."/>
            <person name="Boedeker C."/>
            <person name="Pinto D."/>
            <person name="Vollmers J."/>
            <person name="Rivas-Marin E."/>
            <person name="Kohn T."/>
            <person name="Peeters S.H."/>
            <person name="Heuer A."/>
            <person name="Rast P."/>
            <person name="Oberbeckmann S."/>
            <person name="Bunk B."/>
            <person name="Jeske O."/>
            <person name="Meyerdierks A."/>
            <person name="Storesund J.E."/>
            <person name="Kallscheuer N."/>
            <person name="Luecker S."/>
            <person name="Lage O.M."/>
            <person name="Pohl T."/>
            <person name="Merkel B.J."/>
            <person name="Hornburger P."/>
            <person name="Mueller R.-W."/>
            <person name="Bruemmer F."/>
            <person name="Labrenz M."/>
            <person name="Spormann A.M."/>
            <person name="Op den Camp H."/>
            <person name="Overmann J."/>
            <person name="Amann R."/>
            <person name="Jetten M.S.M."/>
            <person name="Mascher T."/>
            <person name="Medema M.H."/>
            <person name="Devos D.P."/>
            <person name="Kaster A.-K."/>
            <person name="Ovreas L."/>
            <person name="Rohde M."/>
            <person name="Galperin M.Y."/>
            <person name="Jogler C."/>
        </authorList>
    </citation>
    <scope>NUCLEOTIDE SEQUENCE [LARGE SCALE GENOMIC DNA]</scope>
    <source>
        <strain evidence="5 6">SV_7m_r</strain>
    </source>
</reference>
<protein>
    <recommendedName>
        <fullName evidence="4">GH10 domain-containing protein</fullName>
    </recommendedName>
</protein>
<evidence type="ECO:0000256" key="3">
    <source>
        <dbReference type="ARBA" id="ARBA00023326"/>
    </source>
</evidence>
<keyword evidence="2" id="KW-0119">Carbohydrate metabolism</keyword>
<dbReference type="AlphaFoldDB" id="A0A517SPY0"/>
<feature type="domain" description="GH10" evidence="4">
    <location>
        <begin position="208"/>
        <end position="290"/>
    </location>
</feature>
<dbReference type="InterPro" id="IPR001000">
    <property type="entry name" value="GH10_dom"/>
</dbReference>
<keyword evidence="1" id="KW-0378">Hydrolase</keyword>
<organism evidence="5 6">
    <name type="scientific">Stieleria bergensis</name>
    <dbReference type="NCBI Taxonomy" id="2528025"/>
    <lineage>
        <taxon>Bacteria</taxon>
        <taxon>Pseudomonadati</taxon>
        <taxon>Planctomycetota</taxon>
        <taxon>Planctomycetia</taxon>
        <taxon>Pirellulales</taxon>
        <taxon>Pirellulaceae</taxon>
        <taxon>Stieleria</taxon>
    </lineage>
</organism>
<dbReference type="Gene3D" id="3.20.20.80">
    <property type="entry name" value="Glycosidases"/>
    <property type="match status" value="1"/>
</dbReference>
<dbReference type="GO" id="GO:0004553">
    <property type="term" value="F:hydrolase activity, hydrolyzing O-glycosyl compounds"/>
    <property type="evidence" value="ECO:0007669"/>
    <property type="project" value="InterPro"/>
</dbReference>
<dbReference type="Pfam" id="PF00331">
    <property type="entry name" value="Glyco_hydro_10"/>
    <property type="match status" value="1"/>
</dbReference>
<accession>A0A517SPY0</accession>
<sequence>MGQFQFAVPSDSISLLAQSKWRDAYICGVEGVPWECSNSVQDGLLTIRRPLRASGKLHLSLPIKGVGYRLLSTCALASDQPPYHLLLELARGSCQRVRDQSSIWQRAGLQTSDRFGDLLQRGTSQLLDAMQVKHDSAACSQHALLAINTLESAISDLGESFALQSIAFRKHRESQLGTLLAASVIPPSPTGSLLVDRFGSAFNSVAVRLNWGLIEREAGKYAHQPGDQTIQWCSERGLRVIAGPLIDFRRQMLPPWLYLIEDNFDGLVNSVTEYIERVVTRYQNSVHLWNCASSLNTLSGLDLDEEQIMRLAIAILQTVRRCAPNTPAVFSFDQPFGEYLARRPNGISPLHFADALARSGLGLAGIGLDVRLNYAEHSTAARSAMDFGAMIDRWATLGLPILVQLAIPGDVGADPHSIIQNEANVSGQNKAELAAAQLQTAGPILRTLLAKQLVHGVVWDGWSDAEPHVEPHSGVIDPVGTVRPVLELFEHLRSEFLS</sequence>
<evidence type="ECO:0000256" key="1">
    <source>
        <dbReference type="ARBA" id="ARBA00022801"/>
    </source>
</evidence>
<evidence type="ECO:0000259" key="4">
    <source>
        <dbReference type="Pfam" id="PF00331"/>
    </source>
</evidence>
<name>A0A517SPY0_9BACT</name>
<evidence type="ECO:0000256" key="2">
    <source>
        <dbReference type="ARBA" id="ARBA00023277"/>
    </source>
</evidence>
<keyword evidence="6" id="KW-1185">Reference proteome</keyword>
<dbReference type="SUPFAM" id="SSF51445">
    <property type="entry name" value="(Trans)glycosidases"/>
    <property type="match status" value="1"/>
</dbReference>
<proteinExistence type="predicted"/>